<protein>
    <submittedName>
        <fullName evidence="3">Excinuclease ABC subunit C</fullName>
    </submittedName>
</protein>
<dbReference type="PROSITE" id="PS50164">
    <property type="entry name" value="GIY_YIG"/>
    <property type="match status" value="1"/>
</dbReference>
<evidence type="ECO:0000313" key="3">
    <source>
        <dbReference type="EMBL" id="KKQ24719.1"/>
    </source>
</evidence>
<dbReference type="Pfam" id="PF01541">
    <property type="entry name" value="GIY-YIG"/>
    <property type="match status" value="1"/>
</dbReference>
<reference evidence="3 4" key="1">
    <citation type="journal article" date="2015" name="Nature">
        <title>rRNA introns, odd ribosomes, and small enigmatic genomes across a large radiation of phyla.</title>
        <authorList>
            <person name="Brown C.T."/>
            <person name="Hug L.A."/>
            <person name="Thomas B.C."/>
            <person name="Sharon I."/>
            <person name="Castelle C.J."/>
            <person name="Singh A."/>
            <person name="Wilkins M.J."/>
            <person name="Williams K.H."/>
            <person name="Banfield J.F."/>
        </authorList>
    </citation>
    <scope>NUCLEOTIDE SEQUENCE [LARGE SCALE GENOMIC DNA]</scope>
</reference>
<evidence type="ECO:0000313" key="4">
    <source>
        <dbReference type="Proteomes" id="UP000034917"/>
    </source>
</evidence>
<dbReference type="AlphaFoldDB" id="A0A0G0IKI3"/>
<organism evidence="3 4">
    <name type="scientific">Candidatus Roizmanbacteria bacterium GW2011_GWC2_37_13</name>
    <dbReference type="NCBI Taxonomy" id="1618486"/>
    <lineage>
        <taxon>Bacteria</taxon>
        <taxon>Candidatus Roizmaniibacteriota</taxon>
    </lineage>
</organism>
<sequence length="438" mass="51310">MIEKNEIDNLPSNIGVYFFKKDSKVLYIGKSVNIKARVRSHLENAKLDRKESLIVESSDRIEAVVVENEFKALILESQLIKKFHPKYNVVWKDGKSYLYIKITTREDYPKVLLSRKPDFAKASSGKENDGQSLYFGPFSSTKVAESLLDDIRHIVPFCTEKNLSRSSCFYSKIGLCQPCPNFINNCRDRSRPVLKRIYRNNIRRVVKVLHGGVTDILNNLYKQLKSLTKEKKYEEAIFIRNKIFRLERLINHPTSNVETIHELSLQKENHLAIFLKEIKKYFPTLERLDRIEAYDISNLQKSNQVGSMVVLTKGVIDKDEYRRFRIKDQGLKSDFDRLKEVIRRRFKNAWQLPNLIIVDGGRPQVRVVMETLKEINQKIPVLGIAKNPDRLVIGTDGYSTIRFPQTNKAFNIIRLIRDESHRFAKKYHLYLRKREFLV</sequence>
<dbReference type="Gene3D" id="3.30.420.340">
    <property type="entry name" value="UvrC, RNAse H endonuclease domain"/>
    <property type="match status" value="1"/>
</dbReference>
<feature type="domain" description="UvrC family homology region profile" evidence="2">
    <location>
        <begin position="213"/>
        <end position="372"/>
    </location>
</feature>
<accession>A0A0G0IKI3</accession>
<evidence type="ECO:0000259" key="2">
    <source>
        <dbReference type="PROSITE" id="PS50165"/>
    </source>
</evidence>
<dbReference type="EMBL" id="LBSV01000014">
    <property type="protein sequence ID" value="KKQ24719.1"/>
    <property type="molecule type" value="Genomic_DNA"/>
</dbReference>
<dbReference type="SMART" id="SM00465">
    <property type="entry name" value="GIYc"/>
    <property type="match status" value="1"/>
</dbReference>
<dbReference type="SUPFAM" id="SSF82771">
    <property type="entry name" value="GIY-YIG endonuclease"/>
    <property type="match status" value="1"/>
</dbReference>
<name>A0A0G0IKI3_9BACT</name>
<feature type="domain" description="GIY-YIG" evidence="1">
    <location>
        <begin position="12"/>
        <end position="89"/>
    </location>
</feature>
<dbReference type="GO" id="GO:0009380">
    <property type="term" value="C:excinuclease repair complex"/>
    <property type="evidence" value="ECO:0007669"/>
    <property type="project" value="TreeGrafter"/>
</dbReference>
<dbReference type="PATRIC" id="fig|1618486.3.peg.906"/>
<dbReference type="InterPro" id="IPR035901">
    <property type="entry name" value="GIY-YIG_endonuc_sf"/>
</dbReference>
<dbReference type="Proteomes" id="UP000034917">
    <property type="component" value="Unassembled WGS sequence"/>
</dbReference>
<dbReference type="InterPro" id="IPR001162">
    <property type="entry name" value="UvrC_RNase_H_dom"/>
</dbReference>
<dbReference type="SUPFAM" id="SSF46600">
    <property type="entry name" value="C-terminal UvrC-binding domain of UvrB"/>
    <property type="match status" value="1"/>
</dbReference>
<dbReference type="InterPro" id="IPR038476">
    <property type="entry name" value="UvrC_RNase_H_dom_sf"/>
</dbReference>
<dbReference type="CDD" id="cd10434">
    <property type="entry name" value="GIY-YIG_UvrC_Cho"/>
    <property type="match status" value="1"/>
</dbReference>
<dbReference type="GO" id="GO:0009381">
    <property type="term" value="F:excinuclease ABC activity"/>
    <property type="evidence" value="ECO:0007669"/>
    <property type="project" value="InterPro"/>
</dbReference>
<dbReference type="PROSITE" id="PS50165">
    <property type="entry name" value="UVRC"/>
    <property type="match status" value="1"/>
</dbReference>
<comment type="caution">
    <text evidence="3">The sequence shown here is derived from an EMBL/GenBank/DDBJ whole genome shotgun (WGS) entry which is preliminary data.</text>
</comment>
<dbReference type="InterPro" id="IPR047296">
    <property type="entry name" value="GIY-YIG_UvrC_Cho"/>
</dbReference>
<evidence type="ECO:0000259" key="1">
    <source>
        <dbReference type="PROSITE" id="PS50164"/>
    </source>
</evidence>
<dbReference type="PANTHER" id="PTHR30562">
    <property type="entry name" value="UVRC/OXIDOREDUCTASE"/>
    <property type="match status" value="1"/>
</dbReference>
<dbReference type="GO" id="GO:0006289">
    <property type="term" value="P:nucleotide-excision repair"/>
    <property type="evidence" value="ECO:0007669"/>
    <property type="project" value="InterPro"/>
</dbReference>
<dbReference type="PANTHER" id="PTHR30562:SF1">
    <property type="entry name" value="UVRABC SYSTEM PROTEIN C"/>
    <property type="match status" value="1"/>
</dbReference>
<dbReference type="InterPro" id="IPR036876">
    <property type="entry name" value="UVR_dom_sf"/>
</dbReference>
<dbReference type="InterPro" id="IPR050066">
    <property type="entry name" value="UvrABC_protein_C"/>
</dbReference>
<proteinExistence type="predicted"/>
<dbReference type="Gene3D" id="3.40.1440.10">
    <property type="entry name" value="GIY-YIG endonuclease"/>
    <property type="match status" value="1"/>
</dbReference>
<dbReference type="InterPro" id="IPR000305">
    <property type="entry name" value="GIY-YIG_endonuc"/>
</dbReference>
<dbReference type="Pfam" id="PF08459">
    <property type="entry name" value="UvrC_RNaseH_dom"/>
    <property type="match status" value="1"/>
</dbReference>
<gene>
    <name evidence="3" type="ORF">US40_C0014G0004</name>
</gene>